<dbReference type="InterPro" id="IPR051044">
    <property type="entry name" value="MAG_DAG_Lipase"/>
</dbReference>
<keyword evidence="3" id="KW-1185">Reference proteome</keyword>
<dbReference type="Gene3D" id="3.40.50.1820">
    <property type="entry name" value="alpha/beta hydrolase"/>
    <property type="match status" value="1"/>
</dbReference>
<evidence type="ECO:0000259" key="1">
    <source>
        <dbReference type="Pfam" id="PF12146"/>
    </source>
</evidence>
<dbReference type="OrthoDB" id="2498029at2759"/>
<dbReference type="PANTHER" id="PTHR11614">
    <property type="entry name" value="PHOSPHOLIPASE-RELATED"/>
    <property type="match status" value="1"/>
</dbReference>
<sequence length="307" mass="33797">MVDCSRRIDGPDEVRSAALRGVALFLHGVGEHSLRFTHVYRQLCLGGFGVVAYDLLGHGQSDGEKPELRAHGSQFRYFVDDTNEFVAAAKSSVYSRMLPHGAPEPPLVIMGISFGALVALNTILSGKHRFGGCVVASPAIAVEYTPMLRVIEALSRPLVWLFPEARLVPGVNFEALTRDPEFLKDYMADPLNVTENLTTLMATQIGLGMKQLGTSSQIEDPNSTFCNIPLLVLQGTEDKVTSVKVVQEFMGRAANKDKELKLFPGLFHCLWNEPEKQQVMDYASTWLNARFAPLVKHPDAPRSASKL</sequence>
<dbReference type="Pfam" id="PF12146">
    <property type="entry name" value="Hydrolase_4"/>
    <property type="match status" value="1"/>
</dbReference>
<dbReference type="EMBL" id="BSXT01001337">
    <property type="protein sequence ID" value="GMF41464.1"/>
    <property type="molecule type" value="Genomic_DNA"/>
</dbReference>
<accession>A0A9W7CT68</accession>
<proteinExistence type="predicted"/>
<evidence type="ECO:0000313" key="3">
    <source>
        <dbReference type="Proteomes" id="UP001165121"/>
    </source>
</evidence>
<dbReference type="FunFam" id="3.40.50.1820:FF:000117">
    <property type="entry name" value="Monoglyceride lipase, putative"/>
    <property type="match status" value="1"/>
</dbReference>
<evidence type="ECO:0000313" key="2">
    <source>
        <dbReference type="EMBL" id="GMF41464.1"/>
    </source>
</evidence>
<dbReference type="InterPro" id="IPR022742">
    <property type="entry name" value="Hydrolase_4"/>
</dbReference>
<organism evidence="2 3">
    <name type="scientific">Phytophthora fragariaefolia</name>
    <dbReference type="NCBI Taxonomy" id="1490495"/>
    <lineage>
        <taxon>Eukaryota</taxon>
        <taxon>Sar</taxon>
        <taxon>Stramenopiles</taxon>
        <taxon>Oomycota</taxon>
        <taxon>Peronosporomycetes</taxon>
        <taxon>Peronosporales</taxon>
        <taxon>Peronosporaceae</taxon>
        <taxon>Phytophthora</taxon>
    </lineage>
</organism>
<gene>
    <name evidence="2" type="ORF">Pfra01_001314700</name>
</gene>
<dbReference type="AlphaFoldDB" id="A0A9W7CT68"/>
<comment type="caution">
    <text evidence="2">The sequence shown here is derived from an EMBL/GenBank/DDBJ whole genome shotgun (WGS) entry which is preliminary data.</text>
</comment>
<protein>
    <submittedName>
        <fullName evidence="2">Unnamed protein product</fullName>
    </submittedName>
</protein>
<dbReference type="Proteomes" id="UP001165121">
    <property type="component" value="Unassembled WGS sequence"/>
</dbReference>
<feature type="domain" description="Serine aminopeptidase S33" evidence="1">
    <location>
        <begin position="20"/>
        <end position="275"/>
    </location>
</feature>
<dbReference type="SUPFAM" id="SSF53474">
    <property type="entry name" value="alpha/beta-Hydrolases"/>
    <property type="match status" value="1"/>
</dbReference>
<reference evidence="2" key="1">
    <citation type="submission" date="2023-04" db="EMBL/GenBank/DDBJ databases">
        <title>Phytophthora fragariaefolia NBRC 109709.</title>
        <authorList>
            <person name="Ichikawa N."/>
            <person name="Sato H."/>
            <person name="Tonouchi N."/>
        </authorList>
    </citation>
    <scope>NUCLEOTIDE SEQUENCE</scope>
    <source>
        <strain evidence="2">NBRC 109709</strain>
    </source>
</reference>
<name>A0A9W7CT68_9STRA</name>
<dbReference type="InterPro" id="IPR029058">
    <property type="entry name" value="AB_hydrolase_fold"/>
</dbReference>